<accession>A0A7C3ZB86</accession>
<dbReference type="AlphaFoldDB" id="A0A7C3ZB86"/>
<comment type="caution">
    <text evidence="1">The sequence shown here is derived from an EMBL/GenBank/DDBJ whole genome shotgun (WGS) entry which is preliminary data.</text>
</comment>
<name>A0A7C3ZB86_9BACT</name>
<organism evidence="1">
    <name type="scientific">Desulfobacca acetoxidans</name>
    <dbReference type="NCBI Taxonomy" id="60893"/>
    <lineage>
        <taxon>Bacteria</taxon>
        <taxon>Pseudomonadati</taxon>
        <taxon>Thermodesulfobacteriota</taxon>
        <taxon>Desulfobaccia</taxon>
        <taxon>Desulfobaccales</taxon>
        <taxon>Desulfobaccaceae</taxon>
        <taxon>Desulfobacca</taxon>
    </lineage>
</organism>
<gene>
    <name evidence="1" type="ORF">ENW96_04775</name>
</gene>
<dbReference type="EMBL" id="DTMF01000128">
    <property type="protein sequence ID" value="HGF33691.1"/>
    <property type="molecule type" value="Genomic_DNA"/>
</dbReference>
<sequence>MKNALNSMVNGQPVVLISRHLQMLHRALSGAWHYKTDVTGNVIARGRYVVPVKNEISRVGECFAYACNILRPGKGNFLAMPAYRRQRSRILDRAQNYAVGW</sequence>
<evidence type="ECO:0000313" key="1">
    <source>
        <dbReference type="EMBL" id="HGF33691.1"/>
    </source>
</evidence>
<protein>
    <submittedName>
        <fullName evidence="1">Uncharacterized protein</fullName>
    </submittedName>
</protein>
<proteinExistence type="predicted"/>
<reference evidence="1" key="1">
    <citation type="journal article" date="2020" name="mSystems">
        <title>Genome- and Community-Level Interaction Insights into Carbon Utilization and Element Cycling Functions of Hydrothermarchaeota in Hydrothermal Sediment.</title>
        <authorList>
            <person name="Zhou Z."/>
            <person name="Liu Y."/>
            <person name="Xu W."/>
            <person name="Pan J."/>
            <person name="Luo Z.H."/>
            <person name="Li M."/>
        </authorList>
    </citation>
    <scope>NUCLEOTIDE SEQUENCE [LARGE SCALE GENOMIC DNA]</scope>
    <source>
        <strain evidence="1">SpSt-897</strain>
    </source>
</reference>